<organism evidence="2 3">
    <name type="scientific">Methylomonas defluvii</name>
    <dbReference type="NCBI Taxonomy" id="3045149"/>
    <lineage>
        <taxon>Bacteria</taxon>
        <taxon>Pseudomonadati</taxon>
        <taxon>Pseudomonadota</taxon>
        <taxon>Gammaproteobacteria</taxon>
        <taxon>Methylococcales</taxon>
        <taxon>Methylococcaceae</taxon>
        <taxon>Methylomonas</taxon>
    </lineage>
</organism>
<dbReference type="RefSeq" id="WP_033157811.1">
    <property type="nucleotide sequence ID" value="NZ_JAXARY010000017.1"/>
</dbReference>
<name>A0ABU4UJP5_9GAMM</name>
<feature type="transmembrane region" description="Helical" evidence="1">
    <location>
        <begin position="69"/>
        <end position="87"/>
    </location>
</feature>
<evidence type="ECO:0000313" key="3">
    <source>
        <dbReference type="Proteomes" id="UP001284537"/>
    </source>
</evidence>
<reference evidence="2 3" key="1">
    <citation type="submission" date="2023-11" db="EMBL/GenBank/DDBJ databases">
        <authorList>
            <person name="Ouyang M.-Y."/>
        </authorList>
    </citation>
    <scope>NUCLEOTIDE SEQUENCE [LARGE SCALE GENOMIC DNA]</scope>
    <source>
        <strain evidence="2 3">OY6</strain>
    </source>
</reference>
<evidence type="ECO:0000256" key="1">
    <source>
        <dbReference type="SAM" id="Phobius"/>
    </source>
</evidence>
<feature type="transmembrane region" description="Helical" evidence="1">
    <location>
        <begin position="37"/>
        <end position="57"/>
    </location>
</feature>
<dbReference type="Proteomes" id="UP001284537">
    <property type="component" value="Unassembled WGS sequence"/>
</dbReference>
<keyword evidence="3" id="KW-1185">Reference proteome</keyword>
<proteinExistence type="predicted"/>
<evidence type="ECO:0000313" key="2">
    <source>
        <dbReference type="EMBL" id="MDX8129102.1"/>
    </source>
</evidence>
<keyword evidence="1" id="KW-0812">Transmembrane</keyword>
<comment type="caution">
    <text evidence="2">The sequence shown here is derived from an EMBL/GenBank/DDBJ whole genome shotgun (WGS) entry which is preliminary data.</text>
</comment>
<sequence length="89" mass="9484">MNAFYHKLLILGLILALPGLGCFSYYTLEEAGPNTALPALAIMIAYPALLISLTTLIMLRVSKKPSRPGAWLAGSCLIVSAAILLIARL</sequence>
<keyword evidence="1" id="KW-1133">Transmembrane helix</keyword>
<keyword evidence="1" id="KW-0472">Membrane</keyword>
<dbReference type="EMBL" id="JAXARY010000017">
    <property type="protein sequence ID" value="MDX8129102.1"/>
    <property type="molecule type" value="Genomic_DNA"/>
</dbReference>
<accession>A0ABU4UJP5</accession>
<protein>
    <submittedName>
        <fullName evidence="2">Uncharacterized protein</fullName>
    </submittedName>
</protein>
<gene>
    <name evidence="2" type="ORF">QLH52_17520</name>
</gene>